<protein>
    <submittedName>
        <fullName evidence="3">PIF1-like helicase</fullName>
    </submittedName>
</protein>
<evidence type="ECO:0000313" key="4">
    <source>
        <dbReference type="Proteomes" id="UP000634136"/>
    </source>
</evidence>
<evidence type="ECO:0000256" key="1">
    <source>
        <dbReference type="SAM" id="MobiDB-lite"/>
    </source>
</evidence>
<dbReference type="EMBL" id="JAAIUW010000006">
    <property type="protein sequence ID" value="KAF7826691.1"/>
    <property type="molecule type" value="Genomic_DNA"/>
</dbReference>
<keyword evidence="3" id="KW-0067">ATP-binding</keyword>
<comment type="caution">
    <text evidence="3">The sequence shown here is derived from an EMBL/GenBank/DDBJ whole genome shotgun (WGS) entry which is preliminary data.</text>
</comment>
<sequence>MDDLTTLDMKKSKQQLRGDGRRLSFPDVEASLTKETPSTCKRSVTDLSDDDIYNTEFLNTINGSGLPYHQLRLKVGAPIILLRNIDKSMGCCGGPLELPDDEGCEMGDEHNGTYGKVFD</sequence>
<dbReference type="Pfam" id="PF21530">
    <property type="entry name" value="Pif1_2B_dom"/>
    <property type="match status" value="1"/>
</dbReference>
<keyword evidence="4" id="KW-1185">Reference proteome</keyword>
<dbReference type="PANTHER" id="PTHR10492">
    <property type="match status" value="1"/>
</dbReference>
<dbReference type="OrthoDB" id="1934841at2759"/>
<reference evidence="3" key="1">
    <citation type="submission" date="2020-09" db="EMBL/GenBank/DDBJ databases">
        <title>Genome-Enabled Discovery of Anthraquinone Biosynthesis in Senna tora.</title>
        <authorList>
            <person name="Kang S.-H."/>
            <person name="Pandey R.P."/>
            <person name="Lee C.-M."/>
            <person name="Sim J.-S."/>
            <person name="Jeong J.-T."/>
            <person name="Choi B.-S."/>
            <person name="Jung M."/>
            <person name="Ginzburg D."/>
            <person name="Zhao K."/>
            <person name="Won S.Y."/>
            <person name="Oh T.-J."/>
            <person name="Yu Y."/>
            <person name="Kim N.-H."/>
            <person name="Lee O.R."/>
            <person name="Lee T.-H."/>
            <person name="Bashyal P."/>
            <person name="Kim T.-S."/>
            <person name="Lee W.-H."/>
            <person name="Kawkins C."/>
            <person name="Kim C.-K."/>
            <person name="Kim J.S."/>
            <person name="Ahn B.O."/>
            <person name="Rhee S.Y."/>
            <person name="Sohng J.K."/>
        </authorList>
    </citation>
    <scope>NUCLEOTIDE SEQUENCE</scope>
    <source>
        <tissue evidence="3">Leaf</tissue>
    </source>
</reference>
<name>A0A834TTL2_9FABA</name>
<dbReference type="AlphaFoldDB" id="A0A834TTL2"/>
<evidence type="ECO:0000313" key="3">
    <source>
        <dbReference type="EMBL" id="KAF7826691.1"/>
    </source>
</evidence>
<gene>
    <name evidence="3" type="ORF">G2W53_017855</name>
</gene>
<feature type="compositionally biased region" description="Basic and acidic residues" evidence="1">
    <location>
        <begin position="8"/>
        <end position="21"/>
    </location>
</feature>
<feature type="region of interest" description="Disordered" evidence="1">
    <location>
        <begin position="1"/>
        <end position="21"/>
    </location>
</feature>
<organism evidence="3 4">
    <name type="scientific">Senna tora</name>
    <dbReference type="NCBI Taxonomy" id="362788"/>
    <lineage>
        <taxon>Eukaryota</taxon>
        <taxon>Viridiplantae</taxon>
        <taxon>Streptophyta</taxon>
        <taxon>Embryophyta</taxon>
        <taxon>Tracheophyta</taxon>
        <taxon>Spermatophyta</taxon>
        <taxon>Magnoliopsida</taxon>
        <taxon>eudicotyledons</taxon>
        <taxon>Gunneridae</taxon>
        <taxon>Pentapetalae</taxon>
        <taxon>rosids</taxon>
        <taxon>fabids</taxon>
        <taxon>Fabales</taxon>
        <taxon>Fabaceae</taxon>
        <taxon>Caesalpinioideae</taxon>
        <taxon>Cassia clade</taxon>
        <taxon>Senna</taxon>
    </lineage>
</organism>
<proteinExistence type="predicted"/>
<feature type="domain" description="DNA helicase Pif1-like 2B" evidence="2">
    <location>
        <begin position="56"/>
        <end position="94"/>
    </location>
</feature>
<evidence type="ECO:0000259" key="2">
    <source>
        <dbReference type="Pfam" id="PF21530"/>
    </source>
</evidence>
<dbReference type="Proteomes" id="UP000634136">
    <property type="component" value="Unassembled WGS sequence"/>
</dbReference>
<accession>A0A834TTL2</accession>
<dbReference type="GO" id="GO:0004386">
    <property type="term" value="F:helicase activity"/>
    <property type="evidence" value="ECO:0007669"/>
    <property type="project" value="UniProtKB-KW"/>
</dbReference>
<dbReference type="PANTHER" id="PTHR10492:SF57">
    <property type="entry name" value="ATP-DEPENDENT DNA HELICASE"/>
    <property type="match status" value="1"/>
</dbReference>
<keyword evidence="3" id="KW-0547">Nucleotide-binding</keyword>
<dbReference type="InterPro" id="IPR049163">
    <property type="entry name" value="Pif1-like_2B_dom"/>
</dbReference>
<keyword evidence="3" id="KW-0378">Hydrolase</keyword>
<keyword evidence="3" id="KW-0347">Helicase</keyword>